<dbReference type="AlphaFoldDB" id="B9RUC6"/>
<dbReference type="InterPro" id="IPR037185">
    <property type="entry name" value="EmrE-like"/>
</dbReference>
<feature type="transmembrane region" description="Helical" evidence="6">
    <location>
        <begin position="44"/>
        <end position="61"/>
    </location>
</feature>
<feature type="domain" description="EamA" evidence="7">
    <location>
        <begin position="28"/>
        <end position="151"/>
    </location>
</feature>
<gene>
    <name evidence="8" type="ORF">RCOM_0851790</name>
</gene>
<accession>B9RUC6</accession>
<reference evidence="9" key="1">
    <citation type="journal article" date="2010" name="Nat. Biotechnol.">
        <title>Draft genome sequence of the oilseed species Ricinus communis.</title>
        <authorList>
            <person name="Chan A.P."/>
            <person name="Crabtree J."/>
            <person name="Zhao Q."/>
            <person name="Lorenzi H."/>
            <person name="Orvis J."/>
            <person name="Puiu D."/>
            <person name="Melake-Berhan A."/>
            <person name="Jones K.M."/>
            <person name="Redman J."/>
            <person name="Chen G."/>
            <person name="Cahoon E.B."/>
            <person name="Gedil M."/>
            <person name="Stanke M."/>
            <person name="Haas B.J."/>
            <person name="Wortman J.R."/>
            <person name="Fraser-Liggett C.M."/>
            <person name="Ravel J."/>
            <person name="Rabinowicz P.D."/>
        </authorList>
    </citation>
    <scope>NUCLEOTIDE SEQUENCE [LARGE SCALE GENOMIC DNA]</scope>
    <source>
        <strain evidence="9">cv. Hale</strain>
    </source>
</reference>
<evidence type="ECO:0000256" key="2">
    <source>
        <dbReference type="ARBA" id="ARBA00007635"/>
    </source>
</evidence>
<dbReference type="Proteomes" id="UP000008311">
    <property type="component" value="Unassembled WGS sequence"/>
</dbReference>
<proteinExistence type="inferred from homology"/>
<keyword evidence="9" id="KW-1185">Reference proteome</keyword>
<evidence type="ECO:0000256" key="6">
    <source>
        <dbReference type="RuleBase" id="RU363077"/>
    </source>
</evidence>
<feature type="transmembrane region" description="Helical" evidence="6">
    <location>
        <begin position="73"/>
        <end position="95"/>
    </location>
</feature>
<feature type="transmembrane region" description="Helical" evidence="6">
    <location>
        <begin position="213"/>
        <end position="234"/>
    </location>
</feature>
<keyword evidence="4 6" id="KW-1133">Transmembrane helix</keyword>
<dbReference type="KEGG" id="rcu:8280553"/>
<protein>
    <recommendedName>
        <fullName evidence="6">WAT1-related protein</fullName>
    </recommendedName>
</protein>
<evidence type="ECO:0000256" key="4">
    <source>
        <dbReference type="ARBA" id="ARBA00022989"/>
    </source>
</evidence>
<dbReference type="SUPFAM" id="SSF103481">
    <property type="entry name" value="Multidrug resistance efflux transporter EmrE"/>
    <property type="match status" value="1"/>
</dbReference>
<feature type="transmembrane region" description="Helical" evidence="6">
    <location>
        <begin position="246"/>
        <end position="265"/>
    </location>
</feature>
<evidence type="ECO:0000256" key="5">
    <source>
        <dbReference type="ARBA" id="ARBA00023136"/>
    </source>
</evidence>
<organism evidence="8 9">
    <name type="scientific">Ricinus communis</name>
    <name type="common">Castor bean</name>
    <dbReference type="NCBI Taxonomy" id="3988"/>
    <lineage>
        <taxon>Eukaryota</taxon>
        <taxon>Viridiplantae</taxon>
        <taxon>Streptophyta</taxon>
        <taxon>Embryophyta</taxon>
        <taxon>Tracheophyta</taxon>
        <taxon>Spermatophyta</taxon>
        <taxon>Magnoliopsida</taxon>
        <taxon>eudicotyledons</taxon>
        <taxon>Gunneridae</taxon>
        <taxon>Pentapetalae</taxon>
        <taxon>rosids</taxon>
        <taxon>fabids</taxon>
        <taxon>Malpighiales</taxon>
        <taxon>Euphorbiaceae</taxon>
        <taxon>Acalyphoideae</taxon>
        <taxon>Acalypheae</taxon>
        <taxon>Ricinus</taxon>
    </lineage>
</organism>
<dbReference type="InParanoid" id="B9RUC6"/>
<dbReference type="InterPro" id="IPR030184">
    <property type="entry name" value="WAT1-related"/>
</dbReference>
<feature type="transmembrane region" description="Helical" evidence="6">
    <location>
        <begin position="101"/>
        <end position="120"/>
    </location>
</feature>
<keyword evidence="3 6" id="KW-0812">Transmembrane</keyword>
<evidence type="ECO:0000313" key="9">
    <source>
        <dbReference type="Proteomes" id="UP000008311"/>
    </source>
</evidence>
<evidence type="ECO:0000256" key="1">
    <source>
        <dbReference type="ARBA" id="ARBA00004141"/>
    </source>
</evidence>
<dbReference type="EMBL" id="EQ973817">
    <property type="protein sequence ID" value="EEF44913.1"/>
    <property type="molecule type" value="Genomic_DNA"/>
</dbReference>
<dbReference type="GO" id="GO:0005886">
    <property type="term" value="C:plasma membrane"/>
    <property type="evidence" value="ECO:0000318"/>
    <property type="project" value="GO_Central"/>
</dbReference>
<dbReference type="GO" id="GO:0022857">
    <property type="term" value="F:transmembrane transporter activity"/>
    <property type="evidence" value="ECO:0007669"/>
    <property type="project" value="InterPro"/>
</dbReference>
<name>B9RUC6_RICCO</name>
<keyword evidence="5 6" id="KW-0472">Membrane</keyword>
<dbReference type="InterPro" id="IPR000620">
    <property type="entry name" value="EamA_dom"/>
</dbReference>
<evidence type="ECO:0000256" key="3">
    <source>
        <dbReference type="ARBA" id="ARBA00022692"/>
    </source>
</evidence>
<evidence type="ECO:0000313" key="8">
    <source>
        <dbReference type="EMBL" id="EEF44913.1"/>
    </source>
</evidence>
<feature type="transmembrane region" description="Helical" evidence="6">
    <location>
        <begin position="303"/>
        <end position="322"/>
    </location>
</feature>
<dbReference type="eggNOG" id="ENOG502QRZT">
    <property type="taxonomic scope" value="Eukaryota"/>
</dbReference>
<feature type="transmembrane region" description="Helical" evidence="6">
    <location>
        <begin position="277"/>
        <end position="297"/>
    </location>
</feature>
<dbReference type="Pfam" id="PF00892">
    <property type="entry name" value="EamA"/>
    <property type="match status" value="2"/>
</dbReference>
<comment type="similarity">
    <text evidence="2 6">Belongs to the drug/metabolite transporter (DMT) superfamily. Plant drug/metabolite exporter (P-DME) (TC 2.A.7.4) family.</text>
</comment>
<feature type="transmembrane region" description="Helical" evidence="6">
    <location>
        <begin position="140"/>
        <end position="161"/>
    </location>
</feature>
<sequence length="358" mass="39478">MELTSWLWNLVPFAAMIAVECTDVGVSTISKAALAKGMSKYVSVVYYNALATLILLPYFIFHRRKQAPVTHSLLFRFFLLGLIGSTGQILFLAAVKLSSPTLSSALANLIPIFTFLLAVITRMETLDIRRSSSQAKSLGAIVSVAGAFVVTLYKGPAVLMTTQTSNFHHHHQLLFSQKPEWIFGGFLLLIVCLLSATWNVAQGATVKEYQEPMTIVFFFTFFITIQSAVFSLILERNPNAWILKSSIEIIAIVFTAVFGSIFRIAIHTWCLRKKGPVYVAMFKPLGIAIAVFMTVVFLGDTLYLGSVIGSIIIALGFYSVMWGQMKEKKMGLNKNNEACCSNSSSLNAPLIRRTASEA</sequence>
<dbReference type="PANTHER" id="PTHR31218">
    <property type="entry name" value="WAT1-RELATED PROTEIN"/>
    <property type="match status" value="1"/>
</dbReference>
<feature type="transmembrane region" description="Helical" evidence="6">
    <location>
        <begin position="181"/>
        <end position="201"/>
    </location>
</feature>
<dbReference type="OrthoDB" id="1728340at2759"/>
<evidence type="ECO:0000259" key="7">
    <source>
        <dbReference type="Pfam" id="PF00892"/>
    </source>
</evidence>
<comment type="subcellular location">
    <subcellularLocation>
        <location evidence="1 6">Membrane</location>
        <topology evidence="1 6">Multi-pass membrane protein</topology>
    </subcellularLocation>
</comment>
<dbReference type="OMA" id="IGVHVWC"/>
<feature type="domain" description="EamA" evidence="7">
    <location>
        <begin position="183"/>
        <end position="320"/>
    </location>
</feature>